<dbReference type="SUPFAM" id="SSF55729">
    <property type="entry name" value="Acyl-CoA N-acyltransferases (Nat)"/>
    <property type="match status" value="1"/>
</dbReference>
<dbReference type="Pfam" id="PF00583">
    <property type="entry name" value="Acetyltransf_1"/>
    <property type="match status" value="1"/>
</dbReference>
<keyword evidence="2" id="KW-0808">Transferase</keyword>
<accession>A0A370TKQ5</accession>
<dbReference type="OrthoDB" id="410198at2759"/>
<dbReference type="GO" id="GO:0016747">
    <property type="term" value="F:acyltransferase activity, transferring groups other than amino-acyl groups"/>
    <property type="evidence" value="ECO:0007669"/>
    <property type="project" value="InterPro"/>
</dbReference>
<feature type="domain" description="N-acetyltransferase" evidence="1">
    <location>
        <begin position="34"/>
        <end position="206"/>
    </location>
</feature>
<dbReference type="InterPro" id="IPR016181">
    <property type="entry name" value="Acyl_CoA_acyltransferase"/>
</dbReference>
<keyword evidence="3" id="KW-1185">Reference proteome</keyword>
<evidence type="ECO:0000313" key="3">
    <source>
        <dbReference type="Proteomes" id="UP000254866"/>
    </source>
</evidence>
<protein>
    <submittedName>
        <fullName evidence="2">Acyl-CoA N-acyltransferases (Nat)</fullName>
    </submittedName>
</protein>
<evidence type="ECO:0000313" key="2">
    <source>
        <dbReference type="EMBL" id="RDL36095.1"/>
    </source>
</evidence>
<dbReference type="STRING" id="2656787.A0A370TKQ5"/>
<dbReference type="PANTHER" id="PTHR42791:SF5">
    <property type="entry name" value="HYPOTHETICAL ACETYLTRANSFERASE (EUROFUNG)"/>
    <property type="match status" value="1"/>
</dbReference>
<comment type="caution">
    <text evidence="2">The sequence shown here is derived from an EMBL/GenBank/DDBJ whole genome shotgun (WGS) entry which is preliminary data.</text>
</comment>
<reference evidence="2 3" key="1">
    <citation type="journal article" date="2018" name="IMA Fungus">
        <title>IMA Genome-F 9: Draft genome sequence of Annulohypoxylon stygium, Aspergillus mulundensis, Berkeleyomyces basicola (syn. Thielaviopsis basicola), Ceratocystis smalleyi, two Cercospora beticola strains, Coleophoma cylindrospora, Fusarium fracticaudum, Phialophora cf. hyalina, and Morchella septimelata.</title>
        <authorList>
            <person name="Wingfield B.D."/>
            <person name="Bills G.F."/>
            <person name="Dong Y."/>
            <person name="Huang W."/>
            <person name="Nel W.J."/>
            <person name="Swalarsk-Parry B.S."/>
            <person name="Vaghefi N."/>
            <person name="Wilken P.M."/>
            <person name="An Z."/>
            <person name="de Beer Z.W."/>
            <person name="De Vos L."/>
            <person name="Chen L."/>
            <person name="Duong T.A."/>
            <person name="Gao Y."/>
            <person name="Hammerbacher A."/>
            <person name="Kikkert J.R."/>
            <person name="Li Y."/>
            <person name="Li H."/>
            <person name="Li K."/>
            <person name="Li Q."/>
            <person name="Liu X."/>
            <person name="Ma X."/>
            <person name="Naidoo K."/>
            <person name="Pethybridge S.J."/>
            <person name="Sun J."/>
            <person name="Steenkamp E.T."/>
            <person name="van der Nest M.A."/>
            <person name="van Wyk S."/>
            <person name="Wingfield M.J."/>
            <person name="Xiong C."/>
            <person name="Yue Q."/>
            <person name="Zhang X."/>
        </authorList>
    </citation>
    <scope>NUCLEOTIDE SEQUENCE [LARGE SCALE GENOMIC DNA]</scope>
    <source>
        <strain evidence="2 3">BP 5553</strain>
    </source>
</reference>
<proteinExistence type="predicted"/>
<dbReference type="Proteomes" id="UP000254866">
    <property type="component" value="Unassembled WGS sequence"/>
</dbReference>
<dbReference type="PANTHER" id="PTHR42791">
    <property type="entry name" value="GNAT FAMILY ACETYLTRANSFERASE"/>
    <property type="match status" value="1"/>
</dbReference>
<dbReference type="InterPro" id="IPR052523">
    <property type="entry name" value="Trichothecene_AcTrans"/>
</dbReference>
<evidence type="ECO:0000259" key="1">
    <source>
        <dbReference type="PROSITE" id="PS51186"/>
    </source>
</evidence>
<organism evidence="2 3">
    <name type="scientific">Venustampulla echinocandica</name>
    <dbReference type="NCBI Taxonomy" id="2656787"/>
    <lineage>
        <taxon>Eukaryota</taxon>
        <taxon>Fungi</taxon>
        <taxon>Dikarya</taxon>
        <taxon>Ascomycota</taxon>
        <taxon>Pezizomycotina</taxon>
        <taxon>Leotiomycetes</taxon>
        <taxon>Helotiales</taxon>
        <taxon>Pleuroascaceae</taxon>
        <taxon>Venustampulla</taxon>
    </lineage>
</organism>
<dbReference type="RefSeq" id="XP_031868751.1">
    <property type="nucleotide sequence ID" value="XM_032015330.1"/>
</dbReference>
<dbReference type="CDD" id="cd04301">
    <property type="entry name" value="NAT_SF"/>
    <property type="match status" value="1"/>
</dbReference>
<keyword evidence="2" id="KW-0012">Acyltransferase</keyword>
<dbReference type="GeneID" id="43599556"/>
<dbReference type="EMBL" id="NPIC01000005">
    <property type="protein sequence ID" value="RDL36095.1"/>
    <property type="molecule type" value="Genomic_DNA"/>
</dbReference>
<dbReference type="InterPro" id="IPR000182">
    <property type="entry name" value="GNAT_dom"/>
</dbReference>
<sequence>MALKLHELRSDDEFAKIVDVENAGYADPFNGFWEILKGPSPEELASRQALWHRHDPGSHWLYVTDEETGEAIGAMEWNVYETNPYEAGPPVLVADWWPEGTLKELSDNVIAVFLKDRPKIMGRPHFLISYCVVRPGHRHRGVASIMMKWGLKKADEMGLEIFVESTEDGEGFYKAHGFEVIDNLLLDAEIPEPSEEFTALRKKLLPVPGFVMLRPVGGKKA</sequence>
<dbReference type="AlphaFoldDB" id="A0A370TKQ5"/>
<name>A0A370TKQ5_9HELO</name>
<dbReference type="Gene3D" id="3.40.630.30">
    <property type="match status" value="1"/>
</dbReference>
<gene>
    <name evidence="2" type="ORF">BP5553_06707</name>
</gene>
<dbReference type="PROSITE" id="PS51186">
    <property type="entry name" value="GNAT"/>
    <property type="match status" value="1"/>
</dbReference>